<dbReference type="PROSITE" id="PS01057">
    <property type="entry name" value="SAICAR_SYNTHETASE_1"/>
    <property type="match status" value="1"/>
</dbReference>
<dbReference type="CDD" id="cd01415">
    <property type="entry name" value="SAICAR_synt_PurC"/>
    <property type="match status" value="1"/>
</dbReference>
<evidence type="ECO:0000256" key="6">
    <source>
        <dbReference type="ARBA" id="ARBA00022840"/>
    </source>
</evidence>
<gene>
    <name evidence="8" type="primary">purC</name>
    <name evidence="10" type="ORF">O0S10_03185</name>
</gene>
<comment type="similarity">
    <text evidence="2 8">Belongs to the SAICAR synthetase family.</text>
</comment>
<keyword evidence="4 8" id="KW-0547">Nucleotide-binding</keyword>
<dbReference type="NCBIfam" id="TIGR00081">
    <property type="entry name" value="purC"/>
    <property type="match status" value="1"/>
</dbReference>
<organism evidence="10 11">
    <name type="scientific">Methanocorpusculum petauri</name>
    <dbReference type="NCBI Taxonomy" id="3002863"/>
    <lineage>
        <taxon>Archaea</taxon>
        <taxon>Methanobacteriati</taxon>
        <taxon>Methanobacteriota</taxon>
        <taxon>Stenosarchaea group</taxon>
        <taxon>Methanomicrobia</taxon>
        <taxon>Methanomicrobiales</taxon>
        <taxon>Methanocorpusculaceae</taxon>
        <taxon>Methanocorpusculum</taxon>
    </lineage>
</organism>
<keyword evidence="5 8" id="KW-0658">Purine biosynthesis</keyword>
<dbReference type="InterPro" id="IPR018236">
    <property type="entry name" value="SAICAR_synthetase_CS"/>
</dbReference>
<feature type="domain" description="SAICAR synthetase/ADE2 N-terminal" evidence="9">
    <location>
        <begin position="7"/>
        <end position="233"/>
    </location>
</feature>
<evidence type="ECO:0000259" key="9">
    <source>
        <dbReference type="Pfam" id="PF01259"/>
    </source>
</evidence>
<evidence type="ECO:0000256" key="2">
    <source>
        <dbReference type="ARBA" id="ARBA00010190"/>
    </source>
</evidence>
<comment type="pathway">
    <text evidence="1 8">Purine metabolism; IMP biosynthesis via de novo pathway; 5-amino-1-(5-phospho-D-ribosyl)imidazole-4-carboxamide from 5-amino-1-(5-phospho-D-ribosyl)imidazole-4-carboxylate: step 1/2.</text>
</comment>
<dbReference type="HAMAP" id="MF_00137">
    <property type="entry name" value="SAICAR_synth"/>
    <property type="match status" value="1"/>
</dbReference>
<dbReference type="InterPro" id="IPR033934">
    <property type="entry name" value="SAICAR_synt_PurC"/>
</dbReference>
<dbReference type="SUPFAM" id="SSF56104">
    <property type="entry name" value="SAICAR synthase-like"/>
    <property type="match status" value="1"/>
</dbReference>
<comment type="caution">
    <text evidence="10">The sequence shown here is derived from an EMBL/GenBank/DDBJ whole genome shotgun (WGS) entry which is preliminary data.</text>
</comment>
<dbReference type="Gene3D" id="3.30.200.20">
    <property type="entry name" value="Phosphorylase Kinase, domain 1"/>
    <property type="match status" value="1"/>
</dbReference>
<evidence type="ECO:0000256" key="5">
    <source>
        <dbReference type="ARBA" id="ARBA00022755"/>
    </source>
</evidence>
<evidence type="ECO:0000256" key="4">
    <source>
        <dbReference type="ARBA" id="ARBA00022741"/>
    </source>
</evidence>
<dbReference type="Proteomes" id="UP001141422">
    <property type="component" value="Unassembled WGS sequence"/>
</dbReference>
<keyword evidence="6 8" id="KW-0067">ATP-binding</keyword>
<evidence type="ECO:0000313" key="10">
    <source>
        <dbReference type="EMBL" id="MCZ0860235.1"/>
    </source>
</evidence>
<keyword evidence="11" id="KW-1185">Reference proteome</keyword>
<evidence type="ECO:0000313" key="11">
    <source>
        <dbReference type="Proteomes" id="UP001141422"/>
    </source>
</evidence>
<protein>
    <recommendedName>
        <fullName evidence="8">Phosphoribosylaminoimidazole-succinocarboxamide synthase</fullName>
        <ecNumber evidence="8">6.3.2.6</ecNumber>
    </recommendedName>
    <alternativeName>
        <fullName evidence="8">SAICAR synthetase</fullName>
    </alternativeName>
</protein>
<dbReference type="GO" id="GO:0004639">
    <property type="term" value="F:phosphoribosylaminoimidazolesuccinocarboxamide synthase activity"/>
    <property type="evidence" value="ECO:0007669"/>
    <property type="project" value="UniProtKB-EC"/>
</dbReference>
<evidence type="ECO:0000256" key="7">
    <source>
        <dbReference type="ARBA" id="ARBA00048475"/>
    </source>
</evidence>
<dbReference type="PANTHER" id="PTHR43599">
    <property type="entry name" value="MULTIFUNCTIONAL PROTEIN ADE2"/>
    <property type="match status" value="1"/>
</dbReference>
<dbReference type="InterPro" id="IPR001636">
    <property type="entry name" value="SAICAR_synth"/>
</dbReference>
<comment type="catalytic activity">
    <reaction evidence="7 8">
        <text>5-amino-1-(5-phospho-D-ribosyl)imidazole-4-carboxylate + L-aspartate + ATP = (2S)-2-[5-amino-1-(5-phospho-beta-D-ribosyl)imidazole-4-carboxamido]succinate + ADP + phosphate + 2 H(+)</text>
        <dbReference type="Rhea" id="RHEA:22628"/>
        <dbReference type="ChEBI" id="CHEBI:15378"/>
        <dbReference type="ChEBI" id="CHEBI:29991"/>
        <dbReference type="ChEBI" id="CHEBI:30616"/>
        <dbReference type="ChEBI" id="CHEBI:43474"/>
        <dbReference type="ChEBI" id="CHEBI:58443"/>
        <dbReference type="ChEBI" id="CHEBI:77657"/>
        <dbReference type="ChEBI" id="CHEBI:456216"/>
        <dbReference type="EC" id="6.3.2.6"/>
    </reaction>
</comment>
<dbReference type="Pfam" id="PF01259">
    <property type="entry name" value="SAICAR_synt"/>
    <property type="match status" value="1"/>
</dbReference>
<name>A0ABT4IGC7_9EURY</name>
<dbReference type="EMBL" id="JAPTGB010000005">
    <property type="protein sequence ID" value="MCZ0860235.1"/>
    <property type="molecule type" value="Genomic_DNA"/>
</dbReference>
<sequence>MKQGDLLYLGKAKSVYLTDKTDELLVVFRDDITAFDGQKKNVLAGKGGYNAKVTAYFYPLLEAAGIPTHFLAEVTPNSHLVRRLSMIPLEVIVRNRAAGSLVRNYGFTEGQPLSPPLIMMDLKDDSRHDPMVTDELILAMHLATAEELAEIKRLALAINAVLRENLTAKGLDLIDMKFEFGRDTTGMIRLGDEISMDSLRLWDHGAIGASLDKDVYRKELGDVMETYAAVAQRICGK</sequence>
<dbReference type="EC" id="6.3.2.6" evidence="8"/>
<proteinExistence type="inferred from homology"/>
<dbReference type="Gene3D" id="3.30.470.20">
    <property type="entry name" value="ATP-grasp fold, B domain"/>
    <property type="match status" value="1"/>
</dbReference>
<dbReference type="InterPro" id="IPR028923">
    <property type="entry name" value="SAICAR_synt/ADE2_N"/>
</dbReference>
<dbReference type="RefSeq" id="WP_268924456.1">
    <property type="nucleotide sequence ID" value="NZ_JAPTGB010000005.1"/>
</dbReference>
<evidence type="ECO:0000256" key="8">
    <source>
        <dbReference type="HAMAP-Rule" id="MF_00137"/>
    </source>
</evidence>
<evidence type="ECO:0000256" key="1">
    <source>
        <dbReference type="ARBA" id="ARBA00004672"/>
    </source>
</evidence>
<dbReference type="InterPro" id="IPR050089">
    <property type="entry name" value="SAICAR_synthetase"/>
</dbReference>
<dbReference type="PROSITE" id="PS01058">
    <property type="entry name" value="SAICAR_SYNTHETASE_2"/>
    <property type="match status" value="1"/>
</dbReference>
<evidence type="ECO:0000256" key="3">
    <source>
        <dbReference type="ARBA" id="ARBA00022598"/>
    </source>
</evidence>
<reference evidence="10" key="1">
    <citation type="submission" date="2022-12" db="EMBL/GenBank/DDBJ databases">
        <title>Isolation and characterisation of novel Methanocorpusculum spp. from native Australian herbivores indicates the genus is ancestrally host-associated.</title>
        <authorList>
            <person name="Volmer J.G."/>
            <person name="Soo R.M."/>
            <person name="Evans P.N."/>
            <person name="Hoedt E.C."/>
            <person name="Astorga Alsina A.L."/>
            <person name="Woodcroft B.J."/>
            <person name="Tyson G.W."/>
            <person name="Hugenholtz P."/>
            <person name="Morrison M."/>
        </authorList>
    </citation>
    <scope>NUCLEOTIDE SEQUENCE</scope>
    <source>
        <strain evidence="10">MG</strain>
    </source>
</reference>
<keyword evidence="3 8" id="KW-0436">Ligase</keyword>
<accession>A0ABT4IGC7</accession>
<dbReference type="PANTHER" id="PTHR43599:SF3">
    <property type="entry name" value="SI:DKEY-6E2.2"/>
    <property type="match status" value="1"/>
</dbReference>